<accession>A0ABD0K720</accession>
<evidence type="ECO:0000313" key="2">
    <source>
        <dbReference type="Proteomes" id="UP001519460"/>
    </source>
</evidence>
<comment type="caution">
    <text evidence="1">The sequence shown here is derived from an EMBL/GenBank/DDBJ whole genome shotgun (WGS) entry which is preliminary data.</text>
</comment>
<dbReference type="Proteomes" id="UP001519460">
    <property type="component" value="Unassembled WGS sequence"/>
</dbReference>
<name>A0ABD0K720_9CAEN</name>
<keyword evidence="2" id="KW-1185">Reference proteome</keyword>
<protein>
    <submittedName>
        <fullName evidence="1">Uncharacterized protein</fullName>
    </submittedName>
</protein>
<dbReference type="AlphaFoldDB" id="A0ABD0K720"/>
<sequence>MSLTFSLEPILRVGRIPVHGETRHAASAFHAPASLTTCRDNVTMIHQRKHTQKSVQMTQPLEHPPCSADVILLLMPEAGSAAVQSH</sequence>
<evidence type="ECO:0000313" key="1">
    <source>
        <dbReference type="EMBL" id="KAK7483144.1"/>
    </source>
</evidence>
<organism evidence="1 2">
    <name type="scientific">Batillaria attramentaria</name>
    <dbReference type="NCBI Taxonomy" id="370345"/>
    <lineage>
        <taxon>Eukaryota</taxon>
        <taxon>Metazoa</taxon>
        <taxon>Spiralia</taxon>
        <taxon>Lophotrochozoa</taxon>
        <taxon>Mollusca</taxon>
        <taxon>Gastropoda</taxon>
        <taxon>Caenogastropoda</taxon>
        <taxon>Sorbeoconcha</taxon>
        <taxon>Cerithioidea</taxon>
        <taxon>Batillariidae</taxon>
        <taxon>Batillaria</taxon>
    </lineage>
</organism>
<dbReference type="EMBL" id="JACVVK020000232">
    <property type="protein sequence ID" value="KAK7483144.1"/>
    <property type="molecule type" value="Genomic_DNA"/>
</dbReference>
<reference evidence="1 2" key="1">
    <citation type="journal article" date="2023" name="Sci. Data">
        <title>Genome assembly of the Korean intertidal mud-creeper Batillaria attramentaria.</title>
        <authorList>
            <person name="Patra A.K."/>
            <person name="Ho P.T."/>
            <person name="Jun S."/>
            <person name="Lee S.J."/>
            <person name="Kim Y."/>
            <person name="Won Y.J."/>
        </authorList>
    </citation>
    <scope>NUCLEOTIDE SEQUENCE [LARGE SCALE GENOMIC DNA]</scope>
    <source>
        <strain evidence="1">Wonlab-2016</strain>
    </source>
</reference>
<proteinExistence type="predicted"/>
<gene>
    <name evidence="1" type="ORF">BaRGS_00025640</name>
</gene>